<dbReference type="SUPFAM" id="SSF52833">
    <property type="entry name" value="Thioredoxin-like"/>
    <property type="match status" value="1"/>
</dbReference>
<proteinExistence type="predicted"/>
<dbReference type="PANTHER" id="PTHR36057:SF1">
    <property type="entry name" value="LIPOPROTEIN LIPID ATTACHMENT SITE-LIKE PROTEIN, PUTATIVE (DUF1223)-RELATED"/>
    <property type="match status" value="1"/>
</dbReference>
<dbReference type="AlphaFoldDB" id="A0A7S1TFB3"/>
<dbReference type="InterPro" id="IPR036249">
    <property type="entry name" value="Thioredoxin-like_sf"/>
</dbReference>
<accession>A0A7S1TFB3</accession>
<dbReference type="Pfam" id="PF06764">
    <property type="entry name" value="DUF1223"/>
    <property type="match status" value="1"/>
</dbReference>
<dbReference type="PANTHER" id="PTHR36057">
    <property type="match status" value="1"/>
</dbReference>
<reference evidence="1" key="1">
    <citation type="submission" date="2021-01" db="EMBL/GenBank/DDBJ databases">
        <authorList>
            <person name="Corre E."/>
            <person name="Pelletier E."/>
            <person name="Niang G."/>
            <person name="Scheremetjew M."/>
            <person name="Finn R."/>
            <person name="Kale V."/>
            <person name="Holt S."/>
            <person name="Cochrane G."/>
            <person name="Meng A."/>
            <person name="Brown T."/>
            <person name="Cohen L."/>
        </authorList>
    </citation>
    <scope>NUCLEOTIDE SEQUENCE</scope>
    <source>
        <strain evidence="1">SAG 36.94</strain>
    </source>
</reference>
<dbReference type="InterPro" id="IPR010634">
    <property type="entry name" value="DUF1223"/>
</dbReference>
<protein>
    <recommendedName>
        <fullName evidence="2">Thioredoxin domain-containing protein</fullName>
    </recommendedName>
</protein>
<evidence type="ECO:0000313" key="1">
    <source>
        <dbReference type="EMBL" id="CAD9234893.1"/>
    </source>
</evidence>
<sequence>MMKVSKLFGKVGRERVVPVEEEESNPLEFKVVRVRDGVGPYPTGDEDYACSDEDEGGCPAASSTASMEALELEGVMETGLGDGDEVGKAVDGKGLDRGFVVVELFTSDGCRACRSVDDILVKATRTKGKGVVDGESGGGGQVAWMKGVQILQFHSNYFDNDSFKDPFGASAFRERQEMYAQLFKCESFTPMAVVNGRTAIIATNALALRLAISAARRRAVAIQDPRPMVNLGLTLSRDEDGEDRFYLTVATRNLLARGLLNLAVVQDELGASIPLGGNKHKQTRHDGVVRGFLAFEVPEGDSVETIPILFTFRNIRLERMKIVGYLGSHSDPRVLAAASVSFCDALVSFSDEDNRLEPTSPIAASLSSV</sequence>
<gene>
    <name evidence="1" type="ORF">CCAE0312_LOCUS6983</name>
</gene>
<organism evidence="1">
    <name type="scientific">Compsopogon caeruleus</name>
    <dbReference type="NCBI Taxonomy" id="31354"/>
    <lineage>
        <taxon>Eukaryota</taxon>
        <taxon>Rhodophyta</taxon>
        <taxon>Compsopogonophyceae</taxon>
        <taxon>Compsopogonales</taxon>
        <taxon>Compsopogonaceae</taxon>
        <taxon>Compsopogon</taxon>
    </lineage>
</organism>
<evidence type="ECO:0008006" key="2">
    <source>
        <dbReference type="Google" id="ProtNLM"/>
    </source>
</evidence>
<dbReference type="EMBL" id="HBGH01012524">
    <property type="protein sequence ID" value="CAD9234893.1"/>
    <property type="molecule type" value="Transcribed_RNA"/>
</dbReference>
<name>A0A7S1TFB3_9RHOD</name>